<dbReference type="PRINTS" id="PR00152">
    <property type="entry name" value="RUBISCOSMALL"/>
</dbReference>
<dbReference type="eggNOG" id="ENOG502QTPB">
    <property type="taxonomic scope" value="Eukaryota"/>
</dbReference>
<dbReference type="GO" id="GO:0009853">
    <property type="term" value="P:photorespiration"/>
    <property type="evidence" value="ECO:0007669"/>
    <property type="project" value="UniProtKB-UniRule"/>
</dbReference>
<comment type="subcellular location">
    <subcellularLocation>
        <location evidence="7">Plastid</location>
        <location evidence="7">Chloroplast</location>
    </subcellularLocation>
</comment>
<evidence type="ECO:0000256" key="8">
    <source>
        <dbReference type="RuleBase" id="RU003627"/>
    </source>
</evidence>
<evidence type="ECO:0000256" key="5">
    <source>
        <dbReference type="ARBA" id="ARBA00023238"/>
    </source>
</evidence>
<keyword evidence="4 7" id="KW-0934">Plastid</keyword>
<dbReference type="Pfam" id="PF00101">
    <property type="entry name" value="RuBisCO_small"/>
    <property type="match status" value="1"/>
</dbReference>
<evidence type="ECO:0000256" key="1">
    <source>
        <dbReference type="ARBA" id="ARBA00022528"/>
    </source>
</evidence>
<dbReference type="GO" id="GO:0016984">
    <property type="term" value="F:ribulose-bisphosphate carboxylase activity"/>
    <property type="evidence" value="ECO:0007669"/>
    <property type="project" value="UniProtKB-UniRule"/>
</dbReference>
<dbReference type="GO" id="GO:0019253">
    <property type="term" value="P:reductive pentose-phosphate cycle"/>
    <property type="evidence" value="ECO:0007669"/>
    <property type="project" value="UniProtKB-UniRule"/>
</dbReference>
<evidence type="ECO:0000256" key="4">
    <source>
        <dbReference type="ARBA" id="ARBA00022640"/>
    </source>
</evidence>
<evidence type="ECO:0000256" key="3">
    <source>
        <dbReference type="ARBA" id="ARBA00022567"/>
    </source>
</evidence>
<dbReference type="FunFam" id="3.30.190.10:FF:000001">
    <property type="entry name" value="Ribulose bisphosphate carboxylase small chain, chloroplastic"/>
    <property type="match status" value="1"/>
</dbReference>
<evidence type="ECO:0000256" key="6">
    <source>
        <dbReference type="ARBA" id="ARBA00023300"/>
    </source>
</evidence>
<dbReference type="Gramene" id="OBART02G04070.1">
    <property type="protein sequence ID" value="OBART02G04070.1"/>
    <property type="gene ID" value="OBART02G04070"/>
</dbReference>
<evidence type="ECO:0000313" key="11">
    <source>
        <dbReference type="Proteomes" id="UP000026960"/>
    </source>
</evidence>
<proteinExistence type="inferred from homology"/>
<keyword evidence="1 7" id="KW-0150">Chloroplast</keyword>
<dbReference type="GO" id="GO:0009507">
    <property type="term" value="C:chloroplast"/>
    <property type="evidence" value="ECO:0007669"/>
    <property type="project" value="UniProtKB-SubCell"/>
</dbReference>
<dbReference type="InterPro" id="IPR024681">
    <property type="entry name" value="RuBisCO_ssu"/>
</dbReference>
<dbReference type="HAMAP" id="MF_00859">
    <property type="entry name" value="RuBisCO_S_bact"/>
    <property type="match status" value="1"/>
</dbReference>
<keyword evidence="3 7" id="KW-0113">Calvin cycle</keyword>
<comment type="similarity">
    <text evidence="7 8">Belongs to the RuBisCO small chain family.</text>
</comment>
<dbReference type="CDD" id="cd03527">
    <property type="entry name" value="RuBisCO_small"/>
    <property type="match status" value="1"/>
</dbReference>
<comment type="subunit">
    <text evidence="7 8">Heterohexadecamer of 8 large and 8 small subunits.</text>
</comment>
<feature type="domain" description="Ribulose bisphosphate carboxylase small subunit" evidence="9">
    <location>
        <begin position="112"/>
        <end position="220"/>
    </location>
</feature>
<reference evidence="10" key="1">
    <citation type="journal article" date="2009" name="Rice">
        <title>De Novo Next Generation Sequencing of Plant Genomes.</title>
        <authorList>
            <person name="Rounsley S."/>
            <person name="Marri P.R."/>
            <person name="Yu Y."/>
            <person name="He R."/>
            <person name="Sisneros N."/>
            <person name="Goicoechea J.L."/>
            <person name="Lee S.J."/>
            <person name="Angelova A."/>
            <person name="Kudrna D."/>
            <person name="Luo M."/>
            <person name="Affourtit J."/>
            <person name="Desany B."/>
            <person name="Knight J."/>
            <person name="Niazi F."/>
            <person name="Egholm M."/>
            <person name="Wing R.A."/>
        </authorList>
    </citation>
    <scope>NUCLEOTIDE SEQUENCE [LARGE SCALE GENOMIC DNA]</scope>
    <source>
        <strain evidence="10">cv. IRGC 105608</strain>
    </source>
</reference>
<dbReference type="STRING" id="65489.A0A0D3F0T5"/>
<keyword evidence="6 7" id="KW-0120">Carbon dioxide fixation</keyword>
<protein>
    <recommendedName>
        <fullName evidence="7">Ribulose bisphosphate carboxylase small subunit, chloroplastic</fullName>
        <shortName evidence="7">RuBisCO small subunit</shortName>
    </recommendedName>
</protein>
<dbReference type="HOGENOM" id="CLU_098114_0_0_1"/>
<evidence type="ECO:0000259" key="9">
    <source>
        <dbReference type="SMART" id="SM00961"/>
    </source>
</evidence>
<dbReference type="SMART" id="SM00961">
    <property type="entry name" value="RuBisCO_small"/>
    <property type="match status" value="1"/>
</dbReference>
<dbReference type="PANTHER" id="PTHR31262:SF0">
    <property type="entry name" value="RIBULOSE BISPHOSPHATE CARBOXYLASE SMALL SUBUNIT, CHLOROPLASTIC 1"/>
    <property type="match status" value="1"/>
</dbReference>
<accession>A0A0D3F0T5</accession>
<dbReference type="AlphaFoldDB" id="A0A0D3F0T5"/>
<dbReference type="Proteomes" id="UP000026960">
    <property type="component" value="Chromosome 2"/>
</dbReference>
<dbReference type="EnsemblPlants" id="OBART02G04070.1">
    <property type="protein sequence ID" value="OBART02G04070.1"/>
    <property type="gene ID" value="OBART02G04070"/>
</dbReference>
<evidence type="ECO:0000256" key="7">
    <source>
        <dbReference type="HAMAP-Rule" id="MF_00860"/>
    </source>
</evidence>
<dbReference type="PaxDb" id="65489-OBART02G04070.1"/>
<gene>
    <name evidence="7" type="primary">RBCS</name>
</gene>
<dbReference type="Gene3D" id="3.30.190.10">
    <property type="entry name" value="Ribulose bisphosphate carboxylase, small subunit"/>
    <property type="match status" value="1"/>
</dbReference>
<keyword evidence="11" id="KW-1185">Reference proteome</keyword>
<keyword evidence="5 7" id="KW-0601">Photorespiration</keyword>
<dbReference type="InterPro" id="IPR000894">
    <property type="entry name" value="RuBisCO_ssu_dom"/>
</dbReference>
<organism evidence="10">
    <name type="scientific">Oryza barthii</name>
    <dbReference type="NCBI Taxonomy" id="65489"/>
    <lineage>
        <taxon>Eukaryota</taxon>
        <taxon>Viridiplantae</taxon>
        <taxon>Streptophyta</taxon>
        <taxon>Embryophyta</taxon>
        <taxon>Tracheophyta</taxon>
        <taxon>Spermatophyta</taxon>
        <taxon>Magnoliopsida</taxon>
        <taxon>Liliopsida</taxon>
        <taxon>Poales</taxon>
        <taxon>Poaceae</taxon>
        <taxon>BOP clade</taxon>
        <taxon>Oryzoideae</taxon>
        <taxon>Oryzeae</taxon>
        <taxon>Oryzinae</taxon>
        <taxon>Oryza</taxon>
    </lineage>
</organism>
<dbReference type="InterPro" id="IPR036385">
    <property type="entry name" value="RuBisCO_ssu_sf"/>
</dbReference>
<dbReference type="SUPFAM" id="SSF55239">
    <property type="entry name" value="RuBisCO, small subunit"/>
    <property type="match status" value="1"/>
</dbReference>
<name>A0A0D3F0T5_9ORYZ</name>
<reference evidence="10" key="2">
    <citation type="submission" date="2015-03" db="UniProtKB">
        <authorList>
            <consortium name="EnsemblPlants"/>
        </authorList>
    </citation>
    <scope>IDENTIFICATION</scope>
</reference>
<evidence type="ECO:0000313" key="10">
    <source>
        <dbReference type="EnsemblPlants" id="OBART02G04070.1"/>
    </source>
</evidence>
<dbReference type="PANTHER" id="PTHR31262">
    <property type="entry name" value="RIBULOSE BISPHOSPHATE CARBOXYLASE SMALL CHAIN 1, CHLOROPLASTIC"/>
    <property type="match status" value="1"/>
</dbReference>
<comment type="miscellaneous">
    <text evidence="7">The basic functional RuBisCO is composed of a large chain homodimer in a 'head-to-tail' conformation. In form I RuBisCO this homodimer is arranged in a barrel-like tetramer with the small subunits forming a tetrameric 'cap' on each end of the 'barrel'.</text>
</comment>
<sequence length="234" mass="26009">MPMPLPSQVHRCHLLPAPPHSPSLVTLLSSPLLNLFTPPPATTTTLYSGDIMFINTASFVAGAVVASPEQPAKLVRDQRRVVPGSCRARRGAASNGFRTYCMQTWSPFTNRRYEAMSYLPPLSAESISKEIEFIMSKGWVPCLEFDKEGEIHRSNSRMPGYYDGRYWTLWKLPMFGCSDAAAVLREVEECRREYPDAFIRLIAFDSSRQCQCMSFVVHKPPSAAASPATVAGAE</sequence>
<keyword evidence="2 7" id="KW-0602">Photosynthesis</keyword>
<evidence type="ECO:0000256" key="2">
    <source>
        <dbReference type="ARBA" id="ARBA00022531"/>
    </source>
</evidence>
<comment type="function">
    <text evidence="7 8">RuBisCO catalyzes two reactions: the carboxylation of D-ribulose 1,5-bisphosphate, the primary event in carbon dioxide fixation, as well as the oxidative fragmentation of the pentose substrate. Both reactions occur simultaneously and in competition at the same active site. Although the small subunit is not catalytic it is essential for maximal activity.</text>
</comment>